<sequence length="344" mass="39177">MARGHPADLEQELDSKHTRNKILQQAQTNRRVSFIPVDTTAGATDAETPWDISNTAQLQQWAQQHPTELLQALNELRQERDAALSCIEEWNDMVEKVDTAQAAALSAQGLKREALKKVKQLEADKIQLELETEGLEETIQGLHANVQQSRLATPSSTSPVRARRSKRPPDPPLFTEVDGEISLEDWIQRVRDKLTINKDHYEDDAAKAIYVISRTGGTAAQHIQAYRTNDPNHFTSHEDVIQTLSDIMGDPHKKDNMRRGFKSLRQKASETVRVVHSDVTTEQCGRGGQERLYSLSAKTNRWGIPPWEFPLSKYSDEGVVYRCYARRVPPWRCVMEQRLYDQLS</sequence>
<keyword evidence="1" id="KW-0175">Coiled coil</keyword>
<evidence type="ECO:0000256" key="2">
    <source>
        <dbReference type="SAM" id="MobiDB-lite"/>
    </source>
</evidence>
<evidence type="ECO:0000256" key="1">
    <source>
        <dbReference type="SAM" id="Coils"/>
    </source>
</evidence>
<protein>
    <submittedName>
        <fullName evidence="3">Uncharacterized protein</fullName>
    </submittedName>
</protein>
<comment type="caution">
    <text evidence="3">The sequence shown here is derived from an EMBL/GenBank/DDBJ whole genome shotgun (WGS) entry which is preliminary data.</text>
</comment>
<organism evidence="3 4">
    <name type="scientific">Stereocaulon virgatum</name>
    <dbReference type="NCBI Taxonomy" id="373712"/>
    <lineage>
        <taxon>Eukaryota</taxon>
        <taxon>Fungi</taxon>
        <taxon>Dikarya</taxon>
        <taxon>Ascomycota</taxon>
        <taxon>Pezizomycotina</taxon>
        <taxon>Lecanoromycetes</taxon>
        <taxon>OSLEUM clade</taxon>
        <taxon>Lecanoromycetidae</taxon>
        <taxon>Lecanorales</taxon>
        <taxon>Lecanorineae</taxon>
        <taxon>Stereocaulaceae</taxon>
        <taxon>Stereocaulon</taxon>
    </lineage>
</organism>
<keyword evidence="4" id="KW-1185">Reference proteome</keyword>
<reference evidence="3 4" key="1">
    <citation type="submission" date="2024-09" db="EMBL/GenBank/DDBJ databases">
        <title>Rethinking Asexuality: The Enigmatic Case of Functional Sexual Genes in Lepraria (Stereocaulaceae).</title>
        <authorList>
            <person name="Doellman M."/>
            <person name="Sun Y."/>
            <person name="Barcenas-Pena A."/>
            <person name="Lumbsch H.T."/>
            <person name="Grewe F."/>
        </authorList>
    </citation>
    <scope>NUCLEOTIDE SEQUENCE [LARGE SCALE GENOMIC DNA]</scope>
    <source>
        <strain evidence="3 4">Mercado 3170</strain>
    </source>
</reference>
<gene>
    <name evidence="3" type="ORF">N7G274_010876</name>
</gene>
<feature type="coiled-coil region" evidence="1">
    <location>
        <begin position="73"/>
        <end position="138"/>
    </location>
</feature>
<proteinExistence type="predicted"/>
<feature type="compositionally biased region" description="Polar residues" evidence="2">
    <location>
        <begin position="148"/>
        <end position="159"/>
    </location>
</feature>
<feature type="region of interest" description="Disordered" evidence="2">
    <location>
        <begin position="148"/>
        <end position="176"/>
    </location>
</feature>
<accession>A0ABR3ZWK0</accession>
<dbReference type="EMBL" id="JBEFKJ010000113">
    <property type="protein sequence ID" value="KAL2036407.1"/>
    <property type="molecule type" value="Genomic_DNA"/>
</dbReference>
<name>A0ABR3ZWK0_9LECA</name>
<evidence type="ECO:0000313" key="3">
    <source>
        <dbReference type="EMBL" id="KAL2036407.1"/>
    </source>
</evidence>
<dbReference type="Proteomes" id="UP001590950">
    <property type="component" value="Unassembled WGS sequence"/>
</dbReference>
<evidence type="ECO:0000313" key="4">
    <source>
        <dbReference type="Proteomes" id="UP001590950"/>
    </source>
</evidence>